<dbReference type="RefSeq" id="WP_425345377.1">
    <property type="nucleotide sequence ID" value="NZ_JBGUBD010000005.1"/>
</dbReference>
<feature type="signal peptide" evidence="1">
    <location>
        <begin position="1"/>
        <end position="16"/>
    </location>
</feature>
<keyword evidence="3" id="KW-1185">Reference proteome</keyword>
<organism evidence="2 3">
    <name type="scientific">Natronomicrosphaera hydrolytica</name>
    <dbReference type="NCBI Taxonomy" id="3242702"/>
    <lineage>
        <taxon>Bacteria</taxon>
        <taxon>Pseudomonadati</taxon>
        <taxon>Planctomycetota</taxon>
        <taxon>Phycisphaerae</taxon>
        <taxon>Phycisphaerales</taxon>
        <taxon>Phycisphaeraceae</taxon>
        <taxon>Natronomicrosphaera</taxon>
    </lineage>
</organism>
<comment type="caution">
    <text evidence="2">The sequence shown here is derived from an EMBL/GenBank/DDBJ whole genome shotgun (WGS) entry which is preliminary data.</text>
</comment>
<keyword evidence="1" id="KW-0732">Signal</keyword>
<evidence type="ECO:0000313" key="2">
    <source>
        <dbReference type="EMBL" id="MFA9478450.1"/>
    </source>
</evidence>
<evidence type="ECO:0000313" key="3">
    <source>
        <dbReference type="Proteomes" id="UP001575105"/>
    </source>
</evidence>
<dbReference type="EMBL" id="JBGUBD010000005">
    <property type="protein sequence ID" value="MFA9478450.1"/>
    <property type="molecule type" value="Genomic_DNA"/>
</dbReference>
<sequence length="132" mass="13503">MRLFLCMLLMLLIGCAAPPESTGEAEAEPAEAIDAARHAVEAERVGLARMIESMPEVGAAQVSVGTAIGGAGAANVAVTVVREDGGPVDEALAQRVVDQVIDVFGSISPSNVAIRDGGRAGFLYLGDLGRID</sequence>
<protein>
    <submittedName>
        <fullName evidence="2">Uncharacterized protein</fullName>
    </submittedName>
</protein>
<proteinExistence type="predicted"/>
<dbReference type="PROSITE" id="PS51257">
    <property type="entry name" value="PROKAR_LIPOPROTEIN"/>
    <property type="match status" value="1"/>
</dbReference>
<gene>
    <name evidence="2" type="ORF">ACERK3_09100</name>
</gene>
<feature type="chain" id="PRO_5047459039" evidence="1">
    <location>
        <begin position="17"/>
        <end position="132"/>
    </location>
</feature>
<evidence type="ECO:0000256" key="1">
    <source>
        <dbReference type="SAM" id="SignalP"/>
    </source>
</evidence>
<dbReference type="Proteomes" id="UP001575105">
    <property type="component" value="Unassembled WGS sequence"/>
</dbReference>
<reference evidence="2 3" key="1">
    <citation type="submission" date="2024-08" db="EMBL/GenBank/DDBJ databases">
        <title>Whole-genome sequencing of halo(alkali)philic microorganisms from hypersaline lakes.</title>
        <authorList>
            <person name="Sorokin D.Y."/>
            <person name="Merkel A.Y."/>
            <person name="Messina E."/>
            <person name="Yakimov M."/>
        </authorList>
    </citation>
    <scope>NUCLEOTIDE SEQUENCE [LARGE SCALE GENOMIC DNA]</scope>
    <source>
        <strain evidence="2 3">AB-hyl4</strain>
    </source>
</reference>
<name>A0ABV4U5K2_9BACT</name>
<accession>A0ABV4U5K2</accession>